<proteinExistence type="predicted"/>
<geneLocation type="plasmid" evidence="1 2">
    <name>unnamed2</name>
</geneLocation>
<organism evidence="1 2">
    <name type="scientific">Yersinia massiliensis</name>
    <dbReference type="NCBI Taxonomy" id="419257"/>
    <lineage>
        <taxon>Bacteria</taxon>
        <taxon>Pseudomonadati</taxon>
        <taxon>Pseudomonadota</taxon>
        <taxon>Gammaproteobacteria</taxon>
        <taxon>Enterobacterales</taxon>
        <taxon>Yersiniaceae</taxon>
        <taxon>Yersinia</taxon>
    </lineage>
</organism>
<protein>
    <recommendedName>
        <fullName evidence="3">DUF2635 domain-containing protein</fullName>
    </recommendedName>
</protein>
<evidence type="ECO:0000313" key="2">
    <source>
        <dbReference type="Proteomes" id="UP000240908"/>
    </source>
</evidence>
<accession>A0ABM6V1S6</accession>
<dbReference type="Proteomes" id="UP000240908">
    <property type="component" value="Plasmid unnamed2"/>
</dbReference>
<reference evidence="2" key="1">
    <citation type="journal article" date="2018" name="Genome Announc.">
        <title>First complete genome sequence of Yersinia massiliensis.</title>
        <authorList>
            <person name="Thomas M.C."/>
            <person name="Arling V."/>
            <person name="Goji N."/>
            <person name="Janzen T.W."/>
            <person name="Duceppe M.-O."/>
            <person name="Mathews A."/>
            <person name="Carrillo C."/>
            <person name="Amoako K."/>
        </authorList>
    </citation>
    <scope>NUCLEOTIDE SEQUENCE [LARGE SCALE GENOMIC DNA]</scope>
    <source>
        <strain evidence="2">GTA</strain>
        <plasmid evidence="2">unnamed2</plasmid>
    </source>
</reference>
<dbReference type="EMBL" id="CP028489">
    <property type="protein sequence ID" value="AVX40740.1"/>
    <property type="molecule type" value="Genomic_DNA"/>
</dbReference>
<keyword evidence="2" id="KW-1185">Reference proteome</keyword>
<dbReference type="RefSeq" id="WP_108088387.1">
    <property type="nucleotide sequence ID" value="NZ_CP028489.1"/>
</dbReference>
<keyword evidence="1" id="KW-0614">Plasmid</keyword>
<gene>
    <name evidence="1" type="ORF">DA391_24010</name>
</gene>
<evidence type="ECO:0008006" key="3">
    <source>
        <dbReference type="Google" id="ProtNLM"/>
    </source>
</evidence>
<name>A0ABM6V1S6_9GAMM</name>
<sequence length="73" mass="8149">MKKSIIELIGREHANTLMAGAVVKAAAENQERGLPEPVKVDGVWYRKFPNGKLEKIVMPGRVVEAKKRRVHTA</sequence>
<evidence type="ECO:0000313" key="1">
    <source>
        <dbReference type="EMBL" id="AVX40740.1"/>
    </source>
</evidence>